<keyword evidence="23" id="KW-1185">Reference proteome</keyword>
<dbReference type="EMBL" id="VCBC01000004">
    <property type="protein sequence ID" value="TLU66940.1"/>
    <property type="molecule type" value="Genomic_DNA"/>
</dbReference>
<dbReference type="PRINTS" id="PR00864">
    <property type="entry name" value="PREPILNPTASE"/>
</dbReference>
<keyword evidence="10 18" id="KW-0378">Hydrolase</keyword>
<feature type="transmembrane region" description="Helical" evidence="19">
    <location>
        <begin position="282"/>
        <end position="305"/>
    </location>
</feature>
<dbReference type="InterPro" id="IPR000045">
    <property type="entry name" value="Prepilin_IV_endopep_pep"/>
</dbReference>
<evidence type="ECO:0000256" key="9">
    <source>
        <dbReference type="ARBA" id="ARBA00022692"/>
    </source>
</evidence>
<keyword evidence="9 18" id="KW-0812">Transmembrane</keyword>
<evidence type="ECO:0000256" key="13">
    <source>
        <dbReference type="ARBA" id="ARBA00023268"/>
    </source>
</evidence>
<keyword evidence="13 18" id="KW-0511">Multifunctional enzyme</keyword>
<evidence type="ECO:0000256" key="3">
    <source>
        <dbReference type="ARBA" id="ARBA00022475"/>
    </source>
</evidence>
<evidence type="ECO:0000259" key="20">
    <source>
        <dbReference type="Pfam" id="PF01478"/>
    </source>
</evidence>
<dbReference type="EC" id="3.4.23.43" evidence="15 18"/>
<evidence type="ECO:0000256" key="17">
    <source>
        <dbReference type="RuleBase" id="RU003793"/>
    </source>
</evidence>
<evidence type="ECO:0000256" key="8">
    <source>
        <dbReference type="ARBA" id="ARBA00022691"/>
    </source>
</evidence>
<dbReference type="AlphaFoldDB" id="A0A5R9IN34"/>
<comment type="caution">
    <text evidence="22">The sequence shown here is derived from an EMBL/GenBank/DDBJ whole genome shotgun (WGS) entry which is preliminary data.</text>
</comment>
<evidence type="ECO:0000256" key="15">
    <source>
        <dbReference type="ARBA" id="ARBA00067082"/>
    </source>
</evidence>
<evidence type="ECO:0000256" key="19">
    <source>
        <dbReference type="SAM" id="Phobius"/>
    </source>
</evidence>
<keyword evidence="7 18" id="KW-0808">Transferase</keyword>
<dbReference type="PANTHER" id="PTHR30487">
    <property type="entry name" value="TYPE 4 PREPILIN-LIKE PROTEINS LEADER PEPTIDE-PROCESSING ENZYME"/>
    <property type="match status" value="1"/>
</dbReference>
<feature type="transmembrane region" description="Helical" evidence="19">
    <location>
        <begin position="13"/>
        <end position="35"/>
    </location>
</feature>
<dbReference type="Pfam" id="PF06750">
    <property type="entry name" value="A24_N_bact"/>
    <property type="match status" value="1"/>
</dbReference>
<evidence type="ECO:0000313" key="22">
    <source>
        <dbReference type="EMBL" id="TLU66940.1"/>
    </source>
</evidence>
<sequence>MSLFEALFESSPYIFYGAVLLLGLIIGSFLNVVIYRLPKMLEQEWFCECRELLEEELNDKGSEALRASKAEPGSSGQENKDQILSLSKPASTCPHCGHKIKVWENIPVISWLFLKGKCSSCGKSISVRYPLIELVTGVLSVVIAAHYGVTWTTLAMLVLTWCLIALTMIDFDKMILPDQITLPLVWFGLLLNVNGMFVDIETAVIGAIVGYMSLYTVFWLFKLVTGKEGMGYGDFKLFAVFGAWFGWQLLPLLILMASLVGAIIGISLMVFRNHEGSKPIPFGPYLAIAGWITALWGEGIWSWYLGMLV</sequence>
<keyword evidence="12 19" id="KW-0472">Membrane</keyword>
<dbReference type="GO" id="GO:0032259">
    <property type="term" value="P:methylation"/>
    <property type="evidence" value="ECO:0007669"/>
    <property type="project" value="UniProtKB-KW"/>
</dbReference>
<proteinExistence type="inferred from homology"/>
<dbReference type="GO" id="GO:0004190">
    <property type="term" value="F:aspartic-type endopeptidase activity"/>
    <property type="evidence" value="ECO:0007669"/>
    <property type="project" value="UniProtKB-EC"/>
</dbReference>
<keyword evidence="4" id="KW-0997">Cell inner membrane</keyword>
<evidence type="ECO:0000259" key="21">
    <source>
        <dbReference type="Pfam" id="PF06750"/>
    </source>
</evidence>
<protein>
    <recommendedName>
        <fullName evidence="16 18">Prepilin leader peptidase/N-methyltransferase</fullName>
        <ecNumber evidence="18">2.1.1.-</ecNumber>
        <ecNumber evidence="15 18">3.4.23.43</ecNumber>
    </recommendedName>
</protein>
<evidence type="ECO:0000256" key="12">
    <source>
        <dbReference type="ARBA" id="ARBA00023136"/>
    </source>
</evidence>
<evidence type="ECO:0000256" key="4">
    <source>
        <dbReference type="ARBA" id="ARBA00022519"/>
    </source>
</evidence>
<dbReference type="GO" id="GO:0006465">
    <property type="term" value="P:signal peptide processing"/>
    <property type="evidence" value="ECO:0007669"/>
    <property type="project" value="TreeGrafter"/>
</dbReference>
<dbReference type="PANTHER" id="PTHR30487:SF0">
    <property type="entry name" value="PREPILIN LEADER PEPTIDASE_N-METHYLTRANSFERASE-RELATED"/>
    <property type="match status" value="1"/>
</dbReference>
<evidence type="ECO:0000313" key="23">
    <source>
        <dbReference type="Proteomes" id="UP000307790"/>
    </source>
</evidence>
<keyword evidence="6 18" id="KW-0645">Protease</keyword>
<keyword evidence="8" id="KW-0949">S-adenosyl-L-methionine</keyword>
<comment type="similarity">
    <text evidence="2 17">Belongs to the peptidase A24 family.</text>
</comment>
<feature type="transmembrane region" description="Helical" evidence="19">
    <location>
        <begin position="237"/>
        <end position="270"/>
    </location>
</feature>
<dbReference type="InterPro" id="IPR010627">
    <property type="entry name" value="Prepilin_pept_A24_N"/>
</dbReference>
<evidence type="ECO:0000256" key="2">
    <source>
        <dbReference type="ARBA" id="ARBA00005801"/>
    </source>
</evidence>
<dbReference type="Gene3D" id="1.20.120.1220">
    <property type="match status" value="1"/>
</dbReference>
<dbReference type="EC" id="2.1.1.-" evidence="18"/>
<reference evidence="22 23" key="1">
    <citation type="submission" date="2019-05" db="EMBL/GenBank/DDBJ databases">
        <title>Genome sequences of Thalassotalea litorea 1K03283.</title>
        <authorList>
            <person name="Zhang D."/>
        </authorList>
    </citation>
    <scope>NUCLEOTIDE SEQUENCE [LARGE SCALE GENOMIC DNA]</scope>
    <source>
        <strain evidence="22 23">MCCC 1K03283</strain>
    </source>
</reference>
<dbReference type="Proteomes" id="UP000307790">
    <property type="component" value="Unassembled WGS sequence"/>
</dbReference>
<dbReference type="Pfam" id="PF01478">
    <property type="entry name" value="Peptidase_A24"/>
    <property type="match status" value="1"/>
</dbReference>
<evidence type="ECO:0000256" key="10">
    <source>
        <dbReference type="ARBA" id="ARBA00022801"/>
    </source>
</evidence>
<dbReference type="OrthoDB" id="9789291at2"/>
<comment type="catalytic activity">
    <reaction evidence="14 18">
        <text>Typically cleaves a -Gly-|-Phe- bond to release an N-terminal, basic peptide of 5-8 residues from type IV prepilin, and then N-methylates the new N-terminal amino group, the methyl donor being S-adenosyl-L-methionine.</text>
        <dbReference type="EC" id="3.4.23.43"/>
    </reaction>
</comment>
<accession>A0A5R9IN34</accession>
<keyword evidence="11 19" id="KW-1133">Transmembrane helix</keyword>
<comment type="function">
    <text evidence="18">Plays an essential role in type IV pili and type II pseudopili formation by proteolytically removing the leader sequence from substrate proteins and subsequently monomethylating the alpha-amino group of the newly exposed N-terminal phenylalanine.</text>
</comment>
<evidence type="ECO:0000256" key="1">
    <source>
        <dbReference type="ARBA" id="ARBA00004429"/>
    </source>
</evidence>
<dbReference type="GO" id="GO:0005886">
    <property type="term" value="C:plasma membrane"/>
    <property type="evidence" value="ECO:0007669"/>
    <property type="project" value="UniProtKB-SubCell"/>
</dbReference>
<feature type="transmembrane region" description="Helical" evidence="19">
    <location>
        <begin position="151"/>
        <end position="169"/>
    </location>
</feature>
<gene>
    <name evidence="22" type="ORF">FE810_04315</name>
</gene>
<feature type="domain" description="Prepilin peptidase A24 N-terminal" evidence="21">
    <location>
        <begin position="21"/>
        <end position="146"/>
    </location>
</feature>
<organism evidence="22 23">
    <name type="scientific">Thalassotalea litorea</name>
    <dbReference type="NCBI Taxonomy" id="2020715"/>
    <lineage>
        <taxon>Bacteria</taxon>
        <taxon>Pseudomonadati</taxon>
        <taxon>Pseudomonadota</taxon>
        <taxon>Gammaproteobacteria</taxon>
        <taxon>Alteromonadales</taxon>
        <taxon>Colwelliaceae</taxon>
        <taxon>Thalassotalea</taxon>
    </lineage>
</organism>
<evidence type="ECO:0000256" key="16">
    <source>
        <dbReference type="ARBA" id="ARBA00071870"/>
    </source>
</evidence>
<evidence type="ECO:0000256" key="11">
    <source>
        <dbReference type="ARBA" id="ARBA00022989"/>
    </source>
</evidence>
<keyword evidence="5 18" id="KW-0489">Methyltransferase</keyword>
<dbReference type="InterPro" id="IPR050882">
    <property type="entry name" value="Prepilin_peptidase/N-MTase"/>
</dbReference>
<feature type="transmembrane region" description="Helical" evidence="19">
    <location>
        <begin position="181"/>
        <end position="198"/>
    </location>
</feature>
<evidence type="ECO:0000256" key="6">
    <source>
        <dbReference type="ARBA" id="ARBA00022670"/>
    </source>
</evidence>
<dbReference type="FunFam" id="1.20.120.1220:FF:000001">
    <property type="entry name" value="Type 4 prepilin-like proteins leader peptide-processing enzyme"/>
    <property type="match status" value="1"/>
</dbReference>
<evidence type="ECO:0000256" key="5">
    <source>
        <dbReference type="ARBA" id="ARBA00022603"/>
    </source>
</evidence>
<keyword evidence="3" id="KW-1003">Cell membrane</keyword>
<feature type="domain" description="Prepilin type IV endopeptidase peptidase" evidence="20">
    <location>
        <begin position="157"/>
        <end position="266"/>
    </location>
</feature>
<comment type="subcellular location">
    <subcellularLocation>
        <location evidence="1">Cell inner membrane</location>
        <topology evidence="1">Multi-pass membrane protein</topology>
    </subcellularLocation>
    <subcellularLocation>
        <location evidence="18">Cell membrane</location>
        <topology evidence="18">Multi-pass membrane protein</topology>
    </subcellularLocation>
</comment>
<evidence type="ECO:0000256" key="18">
    <source>
        <dbReference type="RuleBase" id="RU003794"/>
    </source>
</evidence>
<dbReference type="InterPro" id="IPR014032">
    <property type="entry name" value="Peptidase_A24A_bac"/>
</dbReference>
<name>A0A5R9IN34_9GAMM</name>
<evidence type="ECO:0000256" key="14">
    <source>
        <dbReference type="ARBA" id="ARBA00050401"/>
    </source>
</evidence>
<feature type="transmembrane region" description="Helical" evidence="19">
    <location>
        <begin position="204"/>
        <end position="225"/>
    </location>
</feature>
<dbReference type="GO" id="GO:0008168">
    <property type="term" value="F:methyltransferase activity"/>
    <property type="evidence" value="ECO:0007669"/>
    <property type="project" value="UniProtKB-KW"/>
</dbReference>
<evidence type="ECO:0000256" key="7">
    <source>
        <dbReference type="ARBA" id="ARBA00022679"/>
    </source>
</evidence>